<keyword evidence="2" id="KW-0732">Signal</keyword>
<dbReference type="Gene3D" id="2.10.25.10">
    <property type="entry name" value="Laminin"/>
    <property type="match status" value="2"/>
</dbReference>
<dbReference type="GO" id="GO:0005319">
    <property type="term" value="F:lipid transporter activity"/>
    <property type="evidence" value="ECO:0007669"/>
    <property type="project" value="TreeGrafter"/>
</dbReference>
<organism evidence="8 9">
    <name type="scientific">Brachionus calyciflorus</name>
    <dbReference type="NCBI Taxonomy" id="104777"/>
    <lineage>
        <taxon>Eukaryota</taxon>
        <taxon>Metazoa</taxon>
        <taxon>Spiralia</taxon>
        <taxon>Gnathifera</taxon>
        <taxon>Rotifera</taxon>
        <taxon>Eurotatoria</taxon>
        <taxon>Monogononta</taxon>
        <taxon>Pseudotrocha</taxon>
        <taxon>Ploima</taxon>
        <taxon>Brachionidae</taxon>
        <taxon>Brachionus</taxon>
    </lineage>
</organism>
<comment type="caution">
    <text evidence="8">The sequence shown here is derived from an EMBL/GenBank/DDBJ whole genome shotgun (WGS) entry which is preliminary data.</text>
</comment>
<evidence type="ECO:0000256" key="6">
    <source>
        <dbReference type="PROSITE-ProRule" id="PRU00076"/>
    </source>
</evidence>
<protein>
    <recommendedName>
        <fullName evidence="7">EGF-like domain-containing protein</fullName>
    </recommendedName>
</protein>
<evidence type="ECO:0000256" key="4">
    <source>
        <dbReference type="ARBA" id="ARBA00023157"/>
    </source>
</evidence>
<feature type="disulfide bond" evidence="6">
    <location>
        <begin position="183"/>
        <end position="192"/>
    </location>
</feature>
<evidence type="ECO:0000313" key="8">
    <source>
        <dbReference type="EMBL" id="CAF1055510.1"/>
    </source>
</evidence>
<keyword evidence="9" id="KW-1185">Reference proteome</keyword>
<evidence type="ECO:0000313" key="9">
    <source>
        <dbReference type="Proteomes" id="UP000663879"/>
    </source>
</evidence>
<reference evidence="8" key="1">
    <citation type="submission" date="2021-02" db="EMBL/GenBank/DDBJ databases">
        <authorList>
            <person name="Nowell W R."/>
        </authorList>
    </citation>
    <scope>NUCLEOTIDE SEQUENCE</scope>
    <source>
        <strain evidence="8">Ploen Becks lab</strain>
    </source>
</reference>
<gene>
    <name evidence="8" type="ORF">OXX778_LOCUS19032</name>
</gene>
<sequence length="519" mass="57244">MNLIVSGTENGFLVLWHTEFSTLKSKLLVSKKSKIRNIIKLPTISSNYTLKPVNCEINCNVSEEQEIEFPTEPSYLTSLDEKINLTITTKSTIIPSKNQMSISDFPIWKIVDILSKNIDFHNCMLNCSNNGLCLMDSNFNYECVCSSYYTGLKCQYDTRLCSSNPCLNKGVCVEGNNTYSCLCSDLYFGQNCEFKNDVCQNETCNGNGVCKDVRNEPFCECLYLFSGKECEIKSEEIQTIKRVVKTSSIIYAQIVSDERVESLNKELEQLSIEKNPVKANALVLEKNSYEAPVASIEANTEVEAIIASGESDLQCDICHENGVIKKCKGTWGLKLHKRLFLPALINAQTLNKFQWSDCGSVAISFLEADVTPMPIVQPGNVKLVLAADLKRALSGSLTTSLSITRTVSGLKLPIRCYLAAGVYVGSCTYDDMCKVVATLLPSFTPETCPPSLADLGIDCTCPFKLKAGLLEIEELFEVPDANSTIFSFLASGDFEVKIEAKDALGPSGCINIKFAVKPK</sequence>
<dbReference type="PANTHER" id="PTHR17357:SF0">
    <property type="entry name" value="GANGLIOSIDE GM2 ACTIVATOR"/>
    <property type="match status" value="1"/>
</dbReference>
<dbReference type="CDD" id="cd00054">
    <property type="entry name" value="EGF_CA"/>
    <property type="match status" value="1"/>
</dbReference>
<comment type="caution">
    <text evidence="6">Lacks conserved residue(s) required for the propagation of feature annotation.</text>
</comment>
<dbReference type="PANTHER" id="PTHR17357">
    <property type="entry name" value="GM2 GANGLIOSIDE ACTIVATOR PROTEIN"/>
    <property type="match status" value="1"/>
</dbReference>
<dbReference type="SMART" id="SM00181">
    <property type="entry name" value="EGF"/>
    <property type="match status" value="3"/>
</dbReference>
<keyword evidence="1 6" id="KW-0245">EGF-like domain</keyword>
<dbReference type="Proteomes" id="UP000663879">
    <property type="component" value="Unassembled WGS sequence"/>
</dbReference>
<keyword evidence="5" id="KW-0325">Glycoprotein</keyword>
<dbReference type="PROSITE" id="PS50026">
    <property type="entry name" value="EGF_3"/>
    <property type="match status" value="3"/>
</dbReference>
<dbReference type="Pfam" id="PF00008">
    <property type="entry name" value="EGF"/>
    <property type="match status" value="1"/>
</dbReference>
<evidence type="ECO:0000259" key="7">
    <source>
        <dbReference type="PROSITE" id="PS50026"/>
    </source>
</evidence>
<dbReference type="InterPro" id="IPR000742">
    <property type="entry name" value="EGF"/>
</dbReference>
<name>A0A814KXC3_9BILA</name>
<dbReference type="InterPro" id="IPR036846">
    <property type="entry name" value="GM2-AP_sf"/>
</dbReference>
<dbReference type="GO" id="GO:0006689">
    <property type="term" value="P:ganglioside catabolic process"/>
    <property type="evidence" value="ECO:0007669"/>
    <property type="project" value="InterPro"/>
</dbReference>
<dbReference type="PROSITE" id="PS00022">
    <property type="entry name" value="EGF_1"/>
    <property type="match status" value="3"/>
</dbReference>
<feature type="disulfide bond" evidence="6">
    <location>
        <begin position="221"/>
        <end position="230"/>
    </location>
</feature>
<evidence type="ECO:0000256" key="5">
    <source>
        <dbReference type="ARBA" id="ARBA00023180"/>
    </source>
</evidence>
<keyword evidence="3" id="KW-0677">Repeat</keyword>
<feature type="domain" description="EGF-like" evidence="7">
    <location>
        <begin position="119"/>
        <end position="155"/>
    </location>
</feature>
<dbReference type="EMBL" id="CAJNOC010005556">
    <property type="protein sequence ID" value="CAF1055510.1"/>
    <property type="molecule type" value="Genomic_DNA"/>
</dbReference>
<dbReference type="AlphaFoldDB" id="A0A814KXC3"/>
<dbReference type="SUPFAM" id="SSF57196">
    <property type="entry name" value="EGF/Laminin"/>
    <property type="match status" value="3"/>
</dbReference>
<accession>A0A814KXC3</accession>
<feature type="domain" description="EGF-like" evidence="7">
    <location>
        <begin position="195"/>
        <end position="231"/>
    </location>
</feature>
<dbReference type="InterPro" id="IPR028996">
    <property type="entry name" value="GM2-AP"/>
</dbReference>
<feature type="disulfide bond" evidence="6">
    <location>
        <begin position="123"/>
        <end position="133"/>
    </location>
</feature>
<evidence type="ECO:0000256" key="1">
    <source>
        <dbReference type="ARBA" id="ARBA00022536"/>
    </source>
</evidence>
<dbReference type="GO" id="GO:0009898">
    <property type="term" value="C:cytoplasmic side of plasma membrane"/>
    <property type="evidence" value="ECO:0007669"/>
    <property type="project" value="TreeGrafter"/>
</dbReference>
<dbReference type="SUPFAM" id="SSF63707">
    <property type="entry name" value="Ganglioside M2 (gm2) activator"/>
    <property type="match status" value="1"/>
</dbReference>
<dbReference type="OrthoDB" id="6409159at2759"/>
<proteinExistence type="predicted"/>
<dbReference type="FunFam" id="2.10.25.10:FF:000122">
    <property type="entry name" value="Protein crumbs homolog 2"/>
    <property type="match status" value="1"/>
</dbReference>
<keyword evidence="4 6" id="KW-1015">Disulfide bond</keyword>
<dbReference type="Gene3D" id="2.70.220.10">
    <property type="entry name" value="Ganglioside GM2 activator"/>
    <property type="match status" value="1"/>
</dbReference>
<evidence type="ECO:0000256" key="3">
    <source>
        <dbReference type="ARBA" id="ARBA00022737"/>
    </source>
</evidence>
<dbReference type="GO" id="GO:0008047">
    <property type="term" value="F:enzyme activator activity"/>
    <property type="evidence" value="ECO:0007669"/>
    <property type="project" value="InterPro"/>
</dbReference>
<feature type="domain" description="EGF-like" evidence="7">
    <location>
        <begin position="157"/>
        <end position="193"/>
    </location>
</feature>
<evidence type="ECO:0000256" key="2">
    <source>
        <dbReference type="ARBA" id="ARBA00022729"/>
    </source>
</evidence>
<feature type="disulfide bond" evidence="6">
    <location>
        <begin position="145"/>
        <end position="154"/>
    </location>
</feature>